<dbReference type="AlphaFoldDB" id="A0A1H5L0K7"/>
<keyword evidence="2" id="KW-1133">Transmembrane helix</keyword>
<sequence length="217" mass="22466">MQTAPAGDLDLAVIRARGTRLRRRRHALIGGATSVSVALVVGAVFAVSQPSLGPQPAGQVDSPTSTAATATPEQPSSELPFDVTAVQQLADVYGMRVDHAEEITPGVLDIALIDNEYAITFVATVADASTPADGQSELEAMTGDRGYVSIMIDGGEAFRFDTAAGDESTDYAVLSDDGMRIVSLSIVSADGESASDAIPDGFLSLAEEDLLPLLISI</sequence>
<protein>
    <submittedName>
        <fullName evidence="3">Uncharacterized protein</fullName>
    </submittedName>
</protein>
<proteinExistence type="predicted"/>
<evidence type="ECO:0000313" key="4">
    <source>
        <dbReference type="Proteomes" id="UP000199220"/>
    </source>
</evidence>
<keyword evidence="2" id="KW-0812">Transmembrane</keyword>
<reference evidence="4" key="1">
    <citation type="submission" date="2016-10" db="EMBL/GenBank/DDBJ databases">
        <authorList>
            <person name="Varghese N."/>
            <person name="Submissions S."/>
        </authorList>
    </citation>
    <scope>NUCLEOTIDE SEQUENCE [LARGE SCALE GENOMIC DNA]</scope>
    <source>
        <strain evidence="4">DSM 21368</strain>
    </source>
</reference>
<organism evidence="3 4">
    <name type="scientific">Ruania alba</name>
    <dbReference type="NCBI Taxonomy" id="648782"/>
    <lineage>
        <taxon>Bacteria</taxon>
        <taxon>Bacillati</taxon>
        <taxon>Actinomycetota</taxon>
        <taxon>Actinomycetes</taxon>
        <taxon>Micrococcales</taxon>
        <taxon>Ruaniaceae</taxon>
        <taxon>Ruania</taxon>
    </lineage>
</organism>
<accession>A0A1H5L0K7</accession>
<keyword evidence="2" id="KW-0472">Membrane</keyword>
<dbReference type="EMBL" id="FNTX01000002">
    <property type="protein sequence ID" value="SEE70504.1"/>
    <property type="molecule type" value="Genomic_DNA"/>
</dbReference>
<feature type="transmembrane region" description="Helical" evidence="2">
    <location>
        <begin position="27"/>
        <end position="47"/>
    </location>
</feature>
<evidence type="ECO:0000313" key="3">
    <source>
        <dbReference type="EMBL" id="SEE70504.1"/>
    </source>
</evidence>
<keyword evidence="4" id="KW-1185">Reference proteome</keyword>
<dbReference type="Proteomes" id="UP000199220">
    <property type="component" value="Unassembled WGS sequence"/>
</dbReference>
<dbReference type="STRING" id="648782.SAMN04488554_2548"/>
<gene>
    <name evidence="3" type="ORF">SAMN04488554_2548</name>
</gene>
<evidence type="ECO:0000256" key="1">
    <source>
        <dbReference type="SAM" id="MobiDB-lite"/>
    </source>
</evidence>
<evidence type="ECO:0000256" key="2">
    <source>
        <dbReference type="SAM" id="Phobius"/>
    </source>
</evidence>
<feature type="region of interest" description="Disordered" evidence="1">
    <location>
        <begin position="52"/>
        <end position="77"/>
    </location>
</feature>
<name>A0A1H5L0K7_9MICO</name>
<feature type="compositionally biased region" description="Low complexity" evidence="1">
    <location>
        <begin position="62"/>
        <end position="77"/>
    </location>
</feature>